<dbReference type="WBParaSite" id="SBAD_0000987901-mRNA-1">
    <property type="protein sequence ID" value="SBAD_0000987901-mRNA-1"/>
    <property type="gene ID" value="SBAD_0000987901"/>
</dbReference>
<evidence type="ECO:0000313" key="3">
    <source>
        <dbReference type="Proteomes" id="UP000270296"/>
    </source>
</evidence>
<dbReference type="SUPFAM" id="SSF52096">
    <property type="entry name" value="ClpP/crotonase"/>
    <property type="match status" value="1"/>
</dbReference>
<protein>
    <submittedName>
        <fullName evidence="4">Enoyl-CoA hydratase</fullName>
    </submittedName>
</protein>
<organism evidence="4">
    <name type="scientific">Soboliphyme baturini</name>
    <dbReference type="NCBI Taxonomy" id="241478"/>
    <lineage>
        <taxon>Eukaryota</taxon>
        <taxon>Metazoa</taxon>
        <taxon>Ecdysozoa</taxon>
        <taxon>Nematoda</taxon>
        <taxon>Enoplea</taxon>
        <taxon>Dorylaimia</taxon>
        <taxon>Dioctophymatida</taxon>
        <taxon>Dioctophymatoidea</taxon>
        <taxon>Soboliphymatidae</taxon>
        <taxon>Soboliphyme</taxon>
    </lineage>
</organism>
<dbReference type="Proteomes" id="UP000270296">
    <property type="component" value="Unassembled WGS sequence"/>
</dbReference>
<name>A0A183J0Y3_9BILA</name>
<gene>
    <name evidence="2" type="ORF">SBAD_LOCUS9531</name>
</gene>
<dbReference type="Gene3D" id="3.30.300.220">
    <property type="match status" value="1"/>
</dbReference>
<sequence length="87" mass="9754">MDAVCLIGINRPEKRNAIDYETSRLLLKAFEAFHKDDSLHVAVLYGKGSLQKLAITRSKLKSLKTTSKILGLAVQIDFWHEGNRASL</sequence>
<evidence type="ECO:0000313" key="2">
    <source>
        <dbReference type="EMBL" id="VDP23749.1"/>
    </source>
</evidence>
<dbReference type="PANTHER" id="PTHR43802:SF1">
    <property type="entry name" value="IP11341P-RELATED"/>
    <property type="match status" value="1"/>
</dbReference>
<dbReference type="Pfam" id="PF00378">
    <property type="entry name" value="ECH_1"/>
    <property type="match status" value="1"/>
</dbReference>
<comment type="similarity">
    <text evidence="1">Belongs to the enoyl-CoA hydratase/isomerase family.</text>
</comment>
<evidence type="ECO:0000256" key="1">
    <source>
        <dbReference type="ARBA" id="ARBA00005254"/>
    </source>
</evidence>
<proteinExistence type="inferred from homology"/>
<dbReference type="PANTHER" id="PTHR43802">
    <property type="entry name" value="ENOYL-COA HYDRATASE"/>
    <property type="match status" value="1"/>
</dbReference>
<reference evidence="4" key="1">
    <citation type="submission" date="2016-06" db="UniProtKB">
        <authorList>
            <consortium name="WormBaseParasite"/>
        </authorList>
    </citation>
    <scope>IDENTIFICATION</scope>
</reference>
<dbReference type="InterPro" id="IPR029045">
    <property type="entry name" value="ClpP/crotonase-like_dom_sf"/>
</dbReference>
<keyword evidence="3" id="KW-1185">Reference proteome</keyword>
<dbReference type="AlphaFoldDB" id="A0A183J0Y3"/>
<evidence type="ECO:0000313" key="4">
    <source>
        <dbReference type="WBParaSite" id="SBAD_0000987901-mRNA-1"/>
    </source>
</evidence>
<dbReference type="OrthoDB" id="409763at2759"/>
<reference evidence="2 3" key="2">
    <citation type="submission" date="2018-11" db="EMBL/GenBank/DDBJ databases">
        <authorList>
            <consortium name="Pathogen Informatics"/>
        </authorList>
    </citation>
    <scope>NUCLEOTIDE SEQUENCE [LARGE SCALE GENOMIC DNA]</scope>
</reference>
<dbReference type="EMBL" id="UZAM01012832">
    <property type="protein sequence ID" value="VDP23749.1"/>
    <property type="molecule type" value="Genomic_DNA"/>
</dbReference>
<accession>A0A183J0Y3</accession>
<dbReference type="InterPro" id="IPR001753">
    <property type="entry name" value="Enoyl-CoA_hydra/iso"/>
</dbReference>